<keyword evidence="3" id="KW-1185">Reference proteome</keyword>
<feature type="compositionally biased region" description="Pro residues" evidence="1">
    <location>
        <begin position="314"/>
        <end position="328"/>
    </location>
</feature>
<name>A0ABV9V0L1_STRAZ</name>
<feature type="region of interest" description="Disordered" evidence="1">
    <location>
        <begin position="302"/>
        <end position="581"/>
    </location>
</feature>
<gene>
    <name evidence="2" type="ORF">ACFPL4_00085</name>
</gene>
<protein>
    <submittedName>
        <fullName evidence="2">Uncharacterized protein</fullName>
    </submittedName>
</protein>
<sequence>MSEPKTPAPGAEAEPELSPAEQLKQDEGRVQGQLIVTDVNRVVQGVMEVFGGSGPAGRTSFEGHELNAMIDLIENSKPEDLEAAGKALWNARGAIKDAAGELGRFIEGVDWEGESGTAFRDWGMALVAHADKLAVFAEVAGTQITVAGTGLASVRNSLPPRDNRLVRKSPDEIEAPKRIEGNAEYEAAVKVEKDRQEAINQANRLASYYAVSEETLAAQQPPRFEKKLDVEVPRPTNDNTFPRGPESGSGIQSGEGGRGSYSERAVVSSPGAEGDHRASSVAPPGLVTPVLDESTSTEINSIATPTAPVNTPTAPSPVPTTSPAPSGGPLPVANGFVNPVTSSSRAHGAPVPRAAGQPGFSGARPNGPTGSGPAANGRAGSPVGRPAPTGGSASGNPGRPVAGPQSPTAGRPAVTGGRPTAAGHTGTSGATGPRAGRQNGIMGGTPQRATPGASTPGGARGVPRGTVIGAGGAARTGGPAGGIGQRGVLGAGGTNGASRPGGRGTPSTKGVVGTPRGGAAGPGANAKGFTAGGAGLVRGPVGRRDSRDEDQDEGTPRPDYLTEDRETWEAGRRGSAPPVIE</sequence>
<comment type="caution">
    <text evidence="2">The sequence shown here is derived from an EMBL/GenBank/DDBJ whole genome shotgun (WGS) entry which is preliminary data.</text>
</comment>
<dbReference type="GeneID" id="31236111"/>
<evidence type="ECO:0000313" key="2">
    <source>
        <dbReference type="EMBL" id="MFC4976763.1"/>
    </source>
</evidence>
<reference evidence="3" key="1">
    <citation type="journal article" date="2019" name="Int. J. Syst. Evol. Microbiol.">
        <title>The Global Catalogue of Microorganisms (GCM) 10K type strain sequencing project: providing services to taxonomists for standard genome sequencing and annotation.</title>
        <authorList>
            <consortium name="The Broad Institute Genomics Platform"/>
            <consortium name="The Broad Institute Genome Sequencing Center for Infectious Disease"/>
            <person name="Wu L."/>
            <person name="Ma J."/>
        </authorList>
    </citation>
    <scope>NUCLEOTIDE SEQUENCE [LARGE SCALE GENOMIC DNA]</scope>
    <source>
        <strain evidence="3">ICMP 257</strain>
    </source>
</reference>
<feature type="compositionally biased region" description="Low complexity" evidence="1">
    <location>
        <begin position="303"/>
        <end position="313"/>
    </location>
</feature>
<organism evidence="2 3">
    <name type="scientific">Streptomyces atroolivaceus</name>
    <dbReference type="NCBI Taxonomy" id="66869"/>
    <lineage>
        <taxon>Bacteria</taxon>
        <taxon>Bacillati</taxon>
        <taxon>Actinomycetota</taxon>
        <taxon>Actinomycetes</taxon>
        <taxon>Kitasatosporales</taxon>
        <taxon>Streptomycetaceae</taxon>
        <taxon>Streptomyces</taxon>
    </lineage>
</organism>
<feature type="compositionally biased region" description="Basic and acidic residues" evidence="1">
    <location>
        <begin position="554"/>
        <end position="572"/>
    </location>
</feature>
<proteinExistence type="predicted"/>
<feature type="compositionally biased region" description="Low complexity" evidence="1">
    <location>
        <begin position="420"/>
        <end position="432"/>
    </location>
</feature>
<feature type="compositionally biased region" description="Basic and acidic residues" evidence="1">
    <location>
        <begin position="223"/>
        <end position="232"/>
    </location>
</feature>
<dbReference type="RefSeq" id="WP_033304176.1">
    <property type="nucleotide sequence ID" value="NZ_JBHSJE010000001.1"/>
</dbReference>
<dbReference type="Proteomes" id="UP001595908">
    <property type="component" value="Unassembled WGS sequence"/>
</dbReference>
<feature type="region of interest" description="Disordered" evidence="1">
    <location>
        <begin position="220"/>
        <end position="290"/>
    </location>
</feature>
<feature type="region of interest" description="Disordered" evidence="1">
    <location>
        <begin position="1"/>
        <end position="29"/>
    </location>
</feature>
<evidence type="ECO:0000256" key="1">
    <source>
        <dbReference type="SAM" id="MobiDB-lite"/>
    </source>
</evidence>
<feature type="compositionally biased region" description="Gly residues" evidence="1">
    <location>
        <begin position="468"/>
        <end position="504"/>
    </location>
</feature>
<evidence type="ECO:0000313" key="3">
    <source>
        <dbReference type="Proteomes" id="UP001595908"/>
    </source>
</evidence>
<accession>A0ABV9V0L1</accession>
<dbReference type="EMBL" id="JBHSJE010000001">
    <property type="protein sequence ID" value="MFC4976763.1"/>
    <property type="molecule type" value="Genomic_DNA"/>
</dbReference>